<sequence length="367" mass="38795">GSFEINKFSEKGNIVWAHQASKWLSGSLSPILPSDDEDDSIISPVVSPIKDKRPAPTPARKRARSPSPDNDFEKFVDGSIDGPTDPPSSPLPDGYMDVENTGLEFDGLDFDVDNVSSDFEMQDDSVAAELTDPGTIKLGPGIADPTIQLPASTAVTHNTTKVTAETTDPGAIDLGPAISDLTIQVPASTIITHITAKVNGAPASVDTLNAAKTHGVDATDPDTQLAEPITDTARAGGNGALPPSDGRATHNIITDSSSDNISTDPSSDSNNSNTAIMNRSGKINILDDEVNLPRGKGKAKRKGVSKVARPDQAPHRTSTRERKIPPKSTPLLASKSAAPPRRVRASERWSIVEVEEEIGNEENLLPI</sequence>
<keyword evidence="3" id="KW-1185">Reference proteome</keyword>
<evidence type="ECO:0000313" key="2">
    <source>
        <dbReference type="EMBL" id="TFK17401.1"/>
    </source>
</evidence>
<organism evidence="2 3">
    <name type="scientific">Coprinopsis marcescibilis</name>
    <name type="common">Agaric fungus</name>
    <name type="synonym">Psathyrella marcescibilis</name>
    <dbReference type="NCBI Taxonomy" id="230819"/>
    <lineage>
        <taxon>Eukaryota</taxon>
        <taxon>Fungi</taxon>
        <taxon>Dikarya</taxon>
        <taxon>Basidiomycota</taxon>
        <taxon>Agaricomycotina</taxon>
        <taxon>Agaricomycetes</taxon>
        <taxon>Agaricomycetidae</taxon>
        <taxon>Agaricales</taxon>
        <taxon>Agaricineae</taxon>
        <taxon>Psathyrellaceae</taxon>
        <taxon>Coprinopsis</taxon>
    </lineage>
</organism>
<feature type="region of interest" description="Disordered" evidence="1">
    <location>
        <begin position="27"/>
        <end position="94"/>
    </location>
</feature>
<feature type="non-terminal residue" evidence="2">
    <location>
        <position position="1"/>
    </location>
</feature>
<feature type="compositionally biased region" description="Basic residues" evidence="1">
    <location>
        <begin position="295"/>
        <end position="304"/>
    </location>
</feature>
<evidence type="ECO:0000256" key="1">
    <source>
        <dbReference type="SAM" id="MobiDB-lite"/>
    </source>
</evidence>
<feature type="region of interest" description="Disordered" evidence="1">
    <location>
        <begin position="232"/>
        <end position="345"/>
    </location>
</feature>
<feature type="compositionally biased region" description="Basic and acidic residues" evidence="1">
    <location>
        <begin position="308"/>
        <end position="324"/>
    </location>
</feature>
<proteinExistence type="predicted"/>
<protein>
    <submittedName>
        <fullName evidence="2">Uncharacterized protein</fullName>
    </submittedName>
</protein>
<reference evidence="2 3" key="1">
    <citation type="journal article" date="2019" name="Nat. Ecol. Evol.">
        <title>Megaphylogeny resolves global patterns of mushroom evolution.</title>
        <authorList>
            <person name="Varga T."/>
            <person name="Krizsan K."/>
            <person name="Foldi C."/>
            <person name="Dima B."/>
            <person name="Sanchez-Garcia M."/>
            <person name="Sanchez-Ramirez S."/>
            <person name="Szollosi G.J."/>
            <person name="Szarkandi J.G."/>
            <person name="Papp V."/>
            <person name="Albert L."/>
            <person name="Andreopoulos W."/>
            <person name="Angelini C."/>
            <person name="Antonin V."/>
            <person name="Barry K.W."/>
            <person name="Bougher N.L."/>
            <person name="Buchanan P."/>
            <person name="Buyck B."/>
            <person name="Bense V."/>
            <person name="Catcheside P."/>
            <person name="Chovatia M."/>
            <person name="Cooper J."/>
            <person name="Damon W."/>
            <person name="Desjardin D."/>
            <person name="Finy P."/>
            <person name="Geml J."/>
            <person name="Haridas S."/>
            <person name="Hughes K."/>
            <person name="Justo A."/>
            <person name="Karasinski D."/>
            <person name="Kautmanova I."/>
            <person name="Kiss B."/>
            <person name="Kocsube S."/>
            <person name="Kotiranta H."/>
            <person name="LaButti K.M."/>
            <person name="Lechner B.E."/>
            <person name="Liimatainen K."/>
            <person name="Lipzen A."/>
            <person name="Lukacs Z."/>
            <person name="Mihaltcheva S."/>
            <person name="Morgado L.N."/>
            <person name="Niskanen T."/>
            <person name="Noordeloos M.E."/>
            <person name="Ohm R.A."/>
            <person name="Ortiz-Santana B."/>
            <person name="Ovrebo C."/>
            <person name="Racz N."/>
            <person name="Riley R."/>
            <person name="Savchenko A."/>
            <person name="Shiryaev A."/>
            <person name="Soop K."/>
            <person name="Spirin V."/>
            <person name="Szebenyi C."/>
            <person name="Tomsovsky M."/>
            <person name="Tulloss R.E."/>
            <person name="Uehling J."/>
            <person name="Grigoriev I.V."/>
            <person name="Vagvolgyi C."/>
            <person name="Papp T."/>
            <person name="Martin F.M."/>
            <person name="Miettinen O."/>
            <person name="Hibbett D.S."/>
            <person name="Nagy L.G."/>
        </authorList>
    </citation>
    <scope>NUCLEOTIDE SEQUENCE [LARGE SCALE GENOMIC DNA]</scope>
    <source>
        <strain evidence="2 3">CBS 121175</strain>
    </source>
</reference>
<dbReference type="EMBL" id="ML210515">
    <property type="protein sequence ID" value="TFK17401.1"/>
    <property type="molecule type" value="Genomic_DNA"/>
</dbReference>
<dbReference type="Proteomes" id="UP000307440">
    <property type="component" value="Unassembled WGS sequence"/>
</dbReference>
<accession>A0A5C3KBS0</accession>
<evidence type="ECO:0000313" key="3">
    <source>
        <dbReference type="Proteomes" id="UP000307440"/>
    </source>
</evidence>
<name>A0A5C3KBS0_COPMA</name>
<gene>
    <name evidence="2" type="ORF">FA15DRAFT_710827</name>
</gene>
<dbReference type="AlphaFoldDB" id="A0A5C3KBS0"/>
<feature type="compositionally biased region" description="Low complexity" evidence="1">
    <location>
        <begin position="251"/>
        <end position="274"/>
    </location>
</feature>